<organism evidence="1 2">
    <name type="scientific">Microcystis aeruginosa PCC 9717</name>
    <dbReference type="NCBI Taxonomy" id="1160286"/>
    <lineage>
        <taxon>Bacteria</taxon>
        <taxon>Bacillati</taxon>
        <taxon>Cyanobacteriota</taxon>
        <taxon>Cyanophyceae</taxon>
        <taxon>Oscillatoriophycideae</taxon>
        <taxon>Chroococcales</taxon>
        <taxon>Microcystaceae</taxon>
        <taxon>Microcystis</taxon>
    </lineage>
</organism>
<name>I4FQD0_MICAE</name>
<sequence length="73" mass="8285">MSFYIRVSSLITPVHCITKTEEPELLSPNCDDGIAFDIDSHLFCYLLNLAMIETAHLPESARNLYLFLPDPDI</sequence>
<reference evidence="1 2" key="1">
    <citation type="submission" date="2012-04" db="EMBL/GenBank/DDBJ databases">
        <authorList>
            <person name="Genoscope - CEA"/>
        </authorList>
    </citation>
    <scope>NUCLEOTIDE SEQUENCE [LARGE SCALE GENOMIC DNA]</scope>
    <source>
        <strain evidence="1 2">9717</strain>
    </source>
</reference>
<evidence type="ECO:0000313" key="1">
    <source>
        <dbReference type="EMBL" id="CCH97855.1"/>
    </source>
</evidence>
<dbReference type="HOGENOM" id="CLU_2700607_0_0_3"/>
<protein>
    <submittedName>
        <fullName evidence="1">Uncharacterized protein</fullName>
    </submittedName>
</protein>
<evidence type="ECO:0000313" key="2">
    <source>
        <dbReference type="Proteomes" id="UP000003172"/>
    </source>
</evidence>
<dbReference type="AlphaFoldDB" id="I4FQD0"/>
<gene>
    <name evidence="1" type="ORF">MICAB_3900006</name>
</gene>
<dbReference type="EMBL" id="CAII01000324">
    <property type="protein sequence ID" value="CCH97855.1"/>
    <property type="molecule type" value="Genomic_DNA"/>
</dbReference>
<accession>I4FQD0</accession>
<comment type="caution">
    <text evidence="1">The sequence shown here is derived from an EMBL/GenBank/DDBJ whole genome shotgun (WGS) entry which is preliminary data.</text>
</comment>
<proteinExistence type="predicted"/>
<dbReference type="Proteomes" id="UP000003172">
    <property type="component" value="Unassembled WGS sequence"/>
</dbReference>